<keyword evidence="1" id="KW-0812">Transmembrane</keyword>
<sequence length="346" mass="39910">MVYKQTLNFHRGLIVVGIPLIMMVMTVAIARSSAFKTNPDLVSIGITVDLLLTVPIIYFLLIRRTSIPKTTIVPFVIMGVIVASLILPSENQFYLDLFKVWILPVVELSILWFLIYKLRKVVKRFNLERNESFDFFSTLKKSCYKILPRAIALAVATEIAVFYYGFISWKKRTLNDNEFTYHKNSGTISLLIAIIFIVAIETVTFHILIAKWNDSVAWIFTALSIYSDIQIFGFLRSMLQRPISIENNRLYLRYGMMSEATIALDTIGAIELSSKEIEFDKETRKLSVLGTLESYNVIIRLNEEATLVRLYGIKRTYKNLAIYVDDRIKFKDELYDLKTSSVRDDN</sequence>
<dbReference type="EMBL" id="JBHTJH010000004">
    <property type="protein sequence ID" value="MFD0861547.1"/>
    <property type="molecule type" value="Genomic_DNA"/>
</dbReference>
<feature type="transmembrane region" description="Helical" evidence="1">
    <location>
        <begin position="216"/>
        <end position="235"/>
    </location>
</feature>
<proteinExistence type="predicted"/>
<reference evidence="3" key="1">
    <citation type="journal article" date="2019" name="Int. J. Syst. Evol. Microbiol.">
        <title>The Global Catalogue of Microorganisms (GCM) 10K type strain sequencing project: providing services to taxonomists for standard genome sequencing and annotation.</title>
        <authorList>
            <consortium name="The Broad Institute Genomics Platform"/>
            <consortium name="The Broad Institute Genome Sequencing Center for Infectious Disease"/>
            <person name="Wu L."/>
            <person name="Ma J."/>
        </authorList>
    </citation>
    <scope>NUCLEOTIDE SEQUENCE [LARGE SCALE GENOMIC DNA]</scope>
    <source>
        <strain evidence="3">CCUG 62952</strain>
    </source>
</reference>
<feature type="transmembrane region" description="Helical" evidence="1">
    <location>
        <begin position="70"/>
        <end position="87"/>
    </location>
</feature>
<feature type="transmembrane region" description="Helical" evidence="1">
    <location>
        <begin position="42"/>
        <end position="61"/>
    </location>
</feature>
<dbReference type="RefSeq" id="WP_386404768.1">
    <property type="nucleotide sequence ID" value="NZ_JBHTJH010000004.1"/>
</dbReference>
<feature type="transmembrane region" description="Helical" evidence="1">
    <location>
        <begin position="93"/>
        <end position="115"/>
    </location>
</feature>
<organism evidence="2 3">
    <name type="scientific">Sungkyunkwania multivorans</name>
    <dbReference type="NCBI Taxonomy" id="1173618"/>
    <lineage>
        <taxon>Bacteria</taxon>
        <taxon>Pseudomonadati</taxon>
        <taxon>Bacteroidota</taxon>
        <taxon>Flavobacteriia</taxon>
        <taxon>Flavobacteriales</taxon>
        <taxon>Flavobacteriaceae</taxon>
        <taxon>Sungkyunkwania</taxon>
    </lineage>
</organism>
<feature type="transmembrane region" description="Helical" evidence="1">
    <location>
        <begin position="12"/>
        <end position="30"/>
    </location>
</feature>
<evidence type="ECO:0000313" key="3">
    <source>
        <dbReference type="Proteomes" id="UP001596978"/>
    </source>
</evidence>
<keyword evidence="3" id="KW-1185">Reference proteome</keyword>
<feature type="transmembrane region" description="Helical" evidence="1">
    <location>
        <begin position="146"/>
        <end position="167"/>
    </location>
</feature>
<name>A0ABW3CWV4_9FLAO</name>
<keyword evidence="1" id="KW-0472">Membrane</keyword>
<feature type="transmembrane region" description="Helical" evidence="1">
    <location>
        <begin position="187"/>
        <end position="209"/>
    </location>
</feature>
<comment type="caution">
    <text evidence="2">The sequence shown here is derived from an EMBL/GenBank/DDBJ whole genome shotgun (WGS) entry which is preliminary data.</text>
</comment>
<protein>
    <submittedName>
        <fullName evidence="2">Uncharacterized protein</fullName>
    </submittedName>
</protein>
<dbReference type="Proteomes" id="UP001596978">
    <property type="component" value="Unassembled WGS sequence"/>
</dbReference>
<accession>A0ABW3CWV4</accession>
<gene>
    <name evidence="2" type="ORF">ACFQ1M_04965</name>
</gene>
<keyword evidence="1" id="KW-1133">Transmembrane helix</keyword>
<evidence type="ECO:0000256" key="1">
    <source>
        <dbReference type="SAM" id="Phobius"/>
    </source>
</evidence>
<evidence type="ECO:0000313" key="2">
    <source>
        <dbReference type="EMBL" id="MFD0861547.1"/>
    </source>
</evidence>